<feature type="transmembrane region" description="Helical" evidence="1">
    <location>
        <begin position="61"/>
        <end position="81"/>
    </location>
</feature>
<proteinExistence type="predicted"/>
<feature type="transmembrane region" description="Helical" evidence="1">
    <location>
        <begin position="323"/>
        <end position="349"/>
    </location>
</feature>
<keyword evidence="1" id="KW-0472">Membrane</keyword>
<feature type="transmembrane region" description="Helical" evidence="1">
    <location>
        <begin position="116"/>
        <end position="140"/>
    </location>
</feature>
<evidence type="ECO:0008006" key="4">
    <source>
        <dbReference type="Google" id="ProtNLM"/>
    </source>
</evidence>
<dbReference type="EnsemblMetazoa" id="tetur08g08100.1">
    <property type="protein sequence ID" value="tetur08g08100.1"/>
    <property type="gene ID" value="tetur08g08100"/>
</dbReference>
<feature type="transmembrane region" description="Helical" evidence="1">
    <location>
        <begin position="225"/>
        <end position="247"/>
    </location>
</feature>
<evidence type="ECO:0000256" key="1">
    <source>
        <dbReference type="SAM" id="Phobius"/>
    </source>
</evidence>
<dbReference type="Proteomes" id="UP000015104">
    <property type="component" value="Unassembled WGS sequence"/>
</dbReference>
<reference evidence="2" key="2">
    <citation type="submission" date="2015-06" db="UniProtKB">
        <authorList>
            <consortium name="EnsemblMetazoa"/>
        </authorList>
    </citation>
    <scope>IDENTIFICATION</scope>
</reference>
<dbReference type="EMBL" id="CAEY01001941">
    <property type="status" value="NOT_ANNOTATED_CDS"/>
    <property type="molecule type" value="Genomic_DNA"/>
</dbReference>
<feature type="transmembrane region" description="Helical" evidence="1">
    <location>
        <begin position="152"/>
        <end position="179"/>
    </location>
</feature>
<accession>T1KCM0</accession>
<evidence type="ECO:0000313" key="2">
    <source>
        <dbReference type="EnsemblMetazoa" id="tetur08g08100.1"/>
    </source>
</evidence>
<reference evidence="3" key="1">
    <citation type="submission" date="2011-08" db="EMBL/GenBank/DDBJ databases">
        <authorList>
            <person name="Rombauts S."/>
        </authorList>
    </citation>
    <scope>NUCLEOTIDE SEQUENCE</scope>
    <source>
        <strain evidence="3">London</strain>
    </source>
</reference>
<sequence length="354" mass="40598">MSISSETGLSPFTICKPTGLFAKAIYSGRNFVYWSIAVLQLIDGSIWTIEMLMAQRISSKIIFSICAITAFTLATFMAVVWRNLNKFIDIFYHFERNVNINLLCSSLPPYLKMHRLIIKIHAILCFSCFFPLQIYSTFAIQFDSSLIVWKYIVLFVIRTMGLFIFYSFLGFLIQTFLYIQSCFLQVEHEIHTLNASNRELDIVSIRQIRYVYCIAIENTEMLNSFLFFLIGQQFILSFVATHSSLAALIANPNFIATVITFGNIMTFSLVIYHMIYINHLATRIYEQVYSFSFKTDSLKVSKEIQLLLTRIARADVGFTFLDIFVITPTCVTSLATISLTIALATPALVKFVRF</sequence>
<dbReference type="AlphaFoldDB" id="T1KCM0"/>
<feature type="transmembrane region" description="Helical" evidence="1">
    <location>
        <begin position="254"/>
        <end position="275"/>
    </location>
</feature>
<protein>
    <recommendedName>
        <fullName evidence="4">Gustatory receptor</fullName>
    </recommendedName>
</protein>
<evidence type="ECO:0000313" key="3">
    <source>
        <dbReference type="Proteomes" id="UP000015104"/>
    </source>
</evidence>
<keyword evidence="3" id="KW-1185">Reference proteome</keyword>
<name>T1KCM0_TETUR</name>
<organism evidence="2 3">
    <name type="scientific">Tetranychus urticae</name>
    <name type="common">Two-spotted spider mite</name>
    <dbReference type="NCBI Taxonomy" id="32264"/>
    <lineage>
        <taxon>Eukaryota</taxon>
        <taxon>Metazoa</taxon>
        <taxon>Ecdysozoa</taxon>
        <taxon>Arthropoda</taxon>
        <taxon>Chelicerata</taxon>
        <taxon>Arachnida</taxon>
        <taxon>Acari</taxon>
        <taxon>Acariformes</taxon>
        <taxon>Trombidiformes</taxon>
        <taxon>Prostigmata</taxon>
        <taxon>Eleutherengona</taxon>
        <taxon>Raphignathae</taxon>
        <taxon>Tetranychoidea</taxon>
        <taxon>Tetranychidae</taxon>
        <taxon>Tetranychus</taxon>
    </lineage>
</organism>
<keyword evidence="1" id="KW-0812">Transmembrane</keyword>
<dbReference type="HOGENOM" id="CLU_067200_0_0_1"/>
<keyword evidence="1" id="KW-1133">Transmembrane helix</keyword>